<proteinExistence type="predicted"/>
<organism evidence="1 2">
    <name type="scientific">Gigaspora margarita</name>
    <dbReference type="NCBI Taxonomy" id="4874"/>
    <lineage>
        <taxon>Eukaryota</taxon>
        <taxon>Fungi</taxon>
        <taxon>Fungi incertae sedis</taxon>
        <taxon>Mucoromycota</taxon>
        <taxon>Glomeromycotina</taxon>
        <taxon>Glomeromycetes</taxon>
        <taxon>Diversisporales</taxon>
        <taxon>Gigasporaceae</taxon>
        <taxon>Gigaspora</taxon>
    </lineage>
</organism>
<protein>
    <submittedName>
        <fullName evidence="1">1664_t:CDS:1</fullName>
    </submittedName>
</protein>
<reference evidence="1 2" key="1">
    <citation type="submission" date="2021-06" db="EMBL/GenBank/DDBJ databases">
        <authorList>
            <person name="Kallberg Y."/>
            <person name="Tangrot J."/>
            <person name="Rosling A."/>
        </authorList>
    </citation>
    <scope>NUCLEOTIDE SEQUENCE [LARGE SCALE GENOMIC DNA]</scope>
    <source>
        <strain evidence="1 2">120-4 pot B 10/14</strain>
    </source>
</reference>
<evidence type="ECO:0000313" key="1">
    <source>
        <dbReference type="EMBL" id="CAG8683050.1"/>
    </source>
</evidence>
<accession>A0ABN7UV94</accession>
<dbReference type="EMBL" id="CAJVQB010006384">
    <property type="protein sequence ID" value="CAG8683050.1"/>
    <property type="molecule type" value="Genomic_DNA"/>
</dbReference>
<gene>
    <name evidence="1" type="ORF">GMARGA_LOCUS11079</name>
</gene>
<comment type="caution">
    <text evidence="1">The sequence shown here is derived from an EMBL/GenBank/DDBJ whole genome shotgun (WGS) entry which is preliminary data.</text>
</comment>
<keyword evidence="2" id="KW-1185">Reference proteome</keyword>
<sequence>MRFYGICEILNFGSLILKSDHFDVGFSLVYKFAPLVSLASSTVIGLFEHYIKDISYSFNRKEIKDHGEN</sequence>
<evidence type="ECO:0000313" key="2">
    <source>
        <dbReference type="Proteomes" id="UP000789901"/>
    </source>
</evidence>
<name>A0ABN7UV94_GIGMA</name>
<dbReference type="Proteomes" id="UP000789901">
    <property type="component" value="Unassembled WGS sequence"/>
</dbReference>